<dbReference type="InterPro" id="IPR036640">
    <property type="entry name" value="ABC1_TM_sf"/>
</dbReference>
<keyword evidence="6" id="KW-0547">Nucleotide-binding</keyword>
<evidence type="ECO:0000256" key="4">
    <source>
        <dbReference type="ARBA" id="ARBA00022692"/>
    </source>
</evidence>
<keyword evidence="5" id="KW-0677">Repeat</keyword>
<evidence type="ECO:0000259" key="14">
    <source>
        <dbReference type="PROSITE" id="PS50929"/>
    </source>
</evidence>
<dbReference type="PANTHER" id="PTHR24223">
    <property type="entry name" value="ATP-BINDING CASSETTE SUB-FAMILY C"/>
    <property type="match status" value="1"/>
</dbReference>
<dbReference type="InterPro" id="IPR003593">
    <property type="entry name" value="AAA+_ATPase"/>
</dbReference>
<feature type="transmembrane region" description="Helical" evidence="12">
    <location>
        <begin position="312"/>
        <end position="331"/>
    </location>
</feature>
<evidence type="ECO:0000256" key="11">
    <source>
        <dbReference type="SAM" id="MobiDB-lite"/>
    </source>
</evidence>
<comment type="subcellular location">
    <subcellularLocation>
        <location evidence="1">Endomembrane system</location>
        <topology evidence="1">Multi-pass membrane protein</topology>
    </subcellularLocation>
</comment>
<evidence type="ECO:0000313" key="16">
    <source>
        <dbReference type="Proteomes" id="UP001286313"/>
    </source>
</evidence>
<evidence type="ECO:0000313" key="15">
    <source>
        <dbReference type="EMBL" id="KAK3857648.1"/>
    </source>
</evidence>
<dbReference type="GO" id="GO:0140359">
    <property type="term" value="F:ABC-type transporter activity"/>
    <property type="evidence" value="ECO:0007669"/>
    <property type="project" value="InterPro"/>
</dbReference>
<keyword evidence="7" id="KW-0067">ATP-binding</keyword>
<dbReference type="FunFam" id="1.20.1560.10:FF:000015">
    <property type="entry name" value="multidrug resistance-associated protein 5 isoform X1"/>
    <property type="match status" value="1"/>
</dbReference>
<dbReference type="AlphaFoldDB" id="A0AAE1BV55"/>
<feature type="domain" description="ABC transmembrane type-1" evidence="14">
    <location>
        <begin position="59"/>
        <end position="345"/>
    </location>
</feature>
<dbReference type="Pfam" id="PF00664">
    <property type="entry name" value="ABC_membrane"/>
    <property type="match status" value="1"/>
</dbReference>
<dbReference type="PROSITE" id="PS50929">
    <property type="entry name" value="ABC_TM1F"/>
    <property type="match status" value="1"/>
</dbReference>
<dbReference type="CDD" id="cd03244">
    <property type="entry name" value="ABCC_MRP_domain2"/>
    <property type="match status" value="1"/>
</dbReference>
<dbReference type="FunFam" id="3.40.50.300:FF:000074">
    <property type="entry name" value="Multidrug resistance-associated protein 5 isoform 1"/>
    <property type="match status" value="1"/>
</dbReference>
<comment type="similarity">
    <text evidence="2">Belongs to the ABC transporter superfamily. ABCC family. Conjugate transporter (TC 3.A.1.208) subfamily.</text>
</comment>
<dbReference type="PROSITE" id="PS50893">
    <property type="entry name" value="ABC_TRANSPORTER_2"/>
    <property type="match status" value="1"/>
</dbReference>
<evidence type="ECO:0000256" key="1">
    <source>
        <dbReference type="ARBA" id="ARBA00004127"/>
    </source>
</evidence>
<keyword evidence="10" id="KW-0325">Glycoprotein</keyword>
<organism evidence="15 16">
    <name type="scientific">Petrolisthes cinctipes</name>
    <name type="common">Flat porcelain crab</name>
    <dbReference type="NCBI Taxonomy" id="88211"/>
    <lineage>
        <taxon>Eukaryota</taxon>
        <taxon>Metazoa</taxon>
        <taxon>Ecdysozoa</taxon>
        <taxon>Arthropoda</taxon>
        <taxon>Crustacea</taxon>
        <taxon>Multicrustacea</taxon>
        <taxon>Malacostraca</taxon>
        <taxon>Eumalacostraca</taxon>
        <taxon>Eucarida</taxon>
        <taxon>Decapoda</taxon>
        <taxon>Pleocyemata</taxon>
        <taxon>Anomura</taxon>
        <taxon>Galatheoidea</taxon>
        <taxon>Porcellanidae</taxon>
        <taxon>Petrolisthes</taxon>
    </lineage>
</organism>
<dbReference type="InterPro" id="IPR011527">
    <property type="entry name" value="ABC1_TM_dom"/>
</dbReference>
<proteinExistence type="inferred from homology"/>
<dbReference type="SUPFAM" id="SSF52540">
    <property type="entry name" value="P-loop containing nucleoside triphosphate hydrolases"/>
    <property type="match status" value="1"/>
</dbReference>
<feature type="domain" description="ABC transporter" evidence="13">
    <location>
        <begin position="401"/>
        <end position="635"/>
    </location>
</feature>
<feature type="transmembrane region" description="Helical" evidence="12">
    <location>
        <begin position="124"/>
        <end position="150"/>
    </location>
</feature>
<feature type="transmembrane region" description="Helical" evidence="12">
    <location>
        <begin position="337"/>
        <end position="355"/>
    </location>
</feature>
<dbReference type="Proteomes" id="UP001286313">
    <property type="component" value="Unassembled WGS sequence"/>
</dbReference>
<feature type="transmembrane region" description="Helical" evidence="12">
    <location>
        <begin position="43"/>
        <end position="69"/>
    </location>
</feature>
<evidence type="ECO:0000256" key="10">
    <source>
        <dbReference type="ARBA" id="ARBA00023180"/>
    </source>
</evidence>
<keyword evidence="9 12" id="KW-0472">Membrane</keyword>
<dbReference type="CDD" id="cd18599">
    <property type="entry name" value="ABC_6TM_MRP5_8_9_D2"/>
    <property type="match status" value="1"/>
</dbReference>
<evidence type="ECO:0000256" key="12">
    <source>
        <dbReference type="SAM" id="Phobius"/>
    </source>
</evidence>
<gene>
    <name evidence="15" type="ORF">Pcinc_036112</name>
</gene>
<sequence>MEGEPKEEEMMNEDDDVGAYKGSGKGKLTTEETRMSGSVSGKVYLTFIKVSGGWCLASIILLAIIIFTLTRMFNAIWLKTWLDEGDGLLDERKQNATLNLNQTLSDEEMVGYVTDNPLLWMYQVVYGTSFFLLLITGIIKGIGVTFRVLAGASKLHKAMFESILRSPMRFFDTTPTGRILNRFSRDLDELDVRVPFFLEFLLQGMLFVMGQIILVCFIYVWFTIPLIIIAGLFFLIDIFLNAGVRELKRLDNTLKSPVTQHIAASINGLSVIRTFDKERLFTNRMYNYLDKHSVSLLVFRLSNRWFTYRMDLMAVLATLTVTIICVFTKGVVSTASAGLALSTLNGVCVFIPFLMRMKSEFQSRITSVERIIEYAYDLESEAPREIPSTKPSGNWPPHGAIELKDVKLRYRPDLPLVLHGITASIKAGEKIGIVGRTGAGKSSLISTLLRLSELDGGTVEVDGVDVSKLGLHTLRSSISVIPQDPVLFQGTIRYNLDPFNEHSDEAVWESLEQSHLKVAVSKLEHGLSSKVEAAGENFSVGERQLICLTRALLRNSKILMLDEATASVDKETDGLIQKTIQEAFASSTVLTIAHRLNTITNYNRIMVLDAGKVAEFASPEELMENEASLFREMMSAMDIHTVEQMKALT</sequence>
<dbReference type="GO" id="GO:0005524">
    <property type="term" value="F:ATP binding"/>
    <property type="evidence" value="ECO:0007669"/>
    <property type="project" value="UniProtKB-KW"/>
</dbReference>
<dbReference type="PANTHER" id="PTHR24223:SF447">
    <property type="entry name" value="MULTIDRUG RESISTANCE-ASSOCIATED PROTEIN 5"/>
    <property type="match status" value="1"/>
</dbReference>
<dbReference type="InterPro" id="IPR027417">
    <property type="entry name" value="P-loop_NTPase"/>
</dbReference>
<feature type="region of interest" description="Disordered" evidence="11">
    <location>
        <begin position="1"/>
        <end position="33"/>
    </location>
</feature>
<keyword evidence="16" id="KW-1185">Reference proteome</keyword>
<keyword evidence="3" id="KW-0813">Transport</keyword>
<dbReference type="SUPFAM" id="SSF90123">
    <property type="entry name" value="ABC transporter transmembrane region"/>
    <property type="match status" value="1"/>
</dbReference>
<evidence type="ECO:0000256" key="5">
    <source>
        <dbReference type="ARBA" id="ARBA00022737"/>
    </source>
</evidence>
<dbReference type="GO" id="GO:0016887">
    <property type="term" value="F:ATP hydrolysis activity"/>
    <property type="evidence" value="ECO:0007669"/>
    <property type="project" value="InterPro"/>
</dbReference>
<dbReference type="InterPro" id="IPR003439">
    <property type="entry name" value="ABC_transporter-like_ATP-bd"/>
</dbReference>
<dbReference type="GO" id="GO:0016020">
    <property type="term" value="C:membrane"/>
    <property type="evidence" value="ECO:0007669"/>
    <property type="project" value="InterPro"/>
</dbReference>
<evidence type="ECO:0000256" key="7">
    <source>
        <dbReference type="ARBA" id="ARBA00022840"/>
    </source>
</evidence>
<dbReference type="InterPro" id="IPR050173">
    <property type="entry name" value="ABC_transporter_C-like"/>
</dbReference>
<evidence type="ECO:0000256" key="8">
    <source>
        <dbReference type="ARBA" id="ARBA00022989"/>
    </source>
</evidence>
<comment type="caution">
    <text evidence="15">The sequence shown here is derived from an EMBL/GenBank/DDBJ whole genome shotgun (WGS) entry which is preliminary data.</text>
</comment>
<reference evidence="15" key="1">
    <citation type="submission" date="2023-10" db="EMBL/GenBank/DDBJ databases">
        <title>Genome assemblies of two species of porcelain crab, Petrolisthes cinctipes and Petrolisthes manimaculis (Anomura: Porcellanidae).</title>
        <authorList>
            <person name="Angst P."/>
        </authorList>
    </citation>
    <scope>NUCLEOTIDE SEQUENCE</scope>
    <source>
        <strain evidence="15">PB745_01</strain>
        <tissue evidence="15">Gill</tissue>
    </source>
</reference>
<dbReference type="Gene3D" id="1.20.1560.10">
    <property type="entry name" value="ABC transporter type 1, transmembrane domain"/>
    <property type="match status" value="1"/>
</dbReference>
<dbReference type="GO" id="GO:0012505">
    <property type="term" value="C:endomembrane system"/>
    <property type="evidence" value="ECO:0007669"/>
    <property type="project" value="UniProtKB-SubCell"/>
</dbReference>
<keyword evidence="4 12" id="KW-0812">Transmembrane</keyword>
<keyword evidence="8 12" id="KW-1133">Transmembrane helix</keyword>
<dbReference type="Gene3D" id="3.40.50.300">
    <property type="entry name" value="P-loop containing nucleotide triphosphate hydrolases"/>
    <property type="match status" value="1"/>
</dbReference>
<evidence type="ECO:0000256" key="6">
    <source>
        <dbReference type="ARBA" id="ARBA00022741"/>
    </source>
</evidence>
<dbReference type="Pfam" id="PF00005">
    <property type="entry name" value="ABC_tran"/>
    <property type="match status" value="1"/>
</dbReference>
<protein>
    <submittedName>
        <fullName evidence="15">Uncharacterized protein</fullName>
    </submittedName>
</protein>
<dbReference type="SMART" id="SM00382">
    <property type="entry name" value="AAA"/>
    <property type="match status" value="1"/>
</dbReference>
<evidence type="ECO:0000256" key="2">
    <source>
        <dbReference type="ARBA" id="ARBA00009726"/>
    </source>
</evidence>
<name>A0AAE1BV55_PETCI</name>
<feature type="compositionally biased region" description="Acidic residues" evidence="11">
    <location>
        <begin position="1"/>
        <end position="17"/>
    </location>
</feature>
<evidence type="ECO:0000259" key="13">
    <source>
        <dbReference type="PROSITE" id="PS50893"/>
    </source>
</evidence>
<dbReference type="EMBL" id="JAWQEG010005552">
    <property type="protein sequence ID" value="KAK3857648.1"/>
    <property type="molecule type" value="Genomic_DNA"/>
</dbReference>
<evidence type="ECO:0000256" key="3">
    <source>
        <dbReference type="ARBA" id="ARBA00022448"/>
    </source>
</evidence>
<evidence type="ECO:0000256" key="9">
    <source>
        <dbReference type="ARBA" id="ARBA00023136"/>
    </source>
</evidence>
<accession>A0AAE1BV55</accession>